<evidence type="ECO:0000313" key="6">
    <source>
        <dbReference type="EMBL" id="AKO66291.1"/>
    </source>
</evidence>
<keyword evidence="2" id="KW-0328">Glycosyltransferase</keyword>
<keyword evidence="4" id="KW-1133">Transmembrane helix</keyword>
<dbReference type="Gene3D" id="3.90.550.10">
    <property type="entry name" value="Spore Coat Polysaccharide Biosynthesis Protein SpsA, Chain A"/>
    <property type="match status" value="1"/>
</dbReference>
<organism evidence="6 7">
    <name type="scientific">Methylophilales bacterium MBRS-H7</name>
    <dbReference type="NCBI Taxonomy" id="1623450"/>
    <lineage>
        <taxon>Bacteria</taxon>
        <taxon>Pseudomonadati</taxon>
        <taxon>Pseudomonadota</taxon>
        <taxon>Betaproteobacteria</taxon>
        <taxon>Nitrosomonadales</taxon>
        <taxon>OM43 clade</taxon>
    </lineage>
</organism>
<comment type="similarity">
    <text evidence="1">Belongs to the glycosyltransferase 2 family.</text>
</comment>
<protein>
    <recommendedName>
        <fullName evidence="5">Glycosyltransferase 2-like domain-containing protein</fullName>
    </recommendedName>
</protein>
<accession>A0A0H4IZA2</accession>
<keyword evidence="3" id="KW-0808">Transferase</keyword>
<dbReference type="PANTHER" id="PTHR43179:SF12">
    <property type="entry name" value="GALACTOFURANOSYLTRANSFERASE GLFT2"/>
    <property type="match status" value="1"/>
</dbReference>
<dbReference type="EMBL" id="CP011002">
    <property type="protein sequence ID" value="AKO66291.1"/>
    <property type="molecule type" value="Genomic_DNA"/>
</dbReference>
<proteinExistence type="inferred from homology"/>
<gene>
    <name evidence="6" type="ORF">VI33_06400</name>
</gene>
<sequence>MTASTDNVVLIIVLFNPDLDFLENNIQKLKDFSVICVNNTIDKKNNSDINKNIKKYQHTTIINNNKNLGLSKALNIGINKSLELNAKKVILFDQDTLLDVKKIKDHLNMFDSIDDPLMVALGASYVRSKKDKPYFMSYGLFRKRMYQQGSKKIIQIHSAITSGLLIYAPIFRYTGLFDENLFIDYVDIEWSLRIRRMGFHLYGNFNTKFIHTIGDEVFSVLGKKVPIHSKVRFKQLMKDFKYIATTQKKYFWFVFHEFIQLFLRSALLVFIKIIHFLKLKKSDA</sequence>
<feature type="domain" description="Glycosyltransferase 2-like" evidence="5">
    <location>
        <begin position="24"/>
        <end position="152"/>
    </location>
</feature>
<evidence type="ECO:0000256" key="1">
    <source>
        <dbReference type="ARBA" id="ARBA00006739"/>
    </source>
</evidence>
<dbReference type="Pfam" id="PF00535">
    <property type="entry name" value="Glycos_transf_2"/>
    <property type="match status" value="1"/>
</dbReference>
<evidence type="ECO:0000256" key="4">
    <source>
        <dbReference type="SAM" id="Phobius"/>
    </source>
</evidence>
<dbReference type="InterPro" id="IPR001173">
    <property type="entry name" value="Glyco_trans_2-like"/>
</dbReference>
<dbReference type="AlphaFoldDB" id="A0A0H4IZA2"/>
<dbReference type="SUPFAM" id="SSF53448">
    <property type="entry name" value="Nucleotide-diphospho-sugar transferases"/>
    <property type="match status" value="1"/>
</dbReference>
<evidence type="ECO:0000259" key="5">
    <source>
        <dbReference type="Pfam" id="PF00535"/>
    </source>
</evidence>
<evidence type="ECO:0000313" key="7">
    <source>
        <dbReference type="Proteomes" id="UP000066549"/>
    </source>
</evidence>
<dbReference type="OrthoDB" id="9771846at2"/>
<feature type="transmembrane region" description="Helical" evidence="4">
    <location>
        <begin position="153"/>
        <end position="171"/>
    </location>
</feature>
<keyword evidence="4" id="KW-0472">Membrane</keyword>
<dbReference type="PANTHER" id="PTHR43179">
    <property type="entry name" value="RHAMNOSYLTRANSFERASE WBBL"/>
    <property type="match status" value="1"/>
</dbReference>
<dbReference type="PATRIC" id="fig|1623450.3.peg.1282"/>
<evidence type="ECO:0000256" key="3">
    <source>
        <dbReference type="ARBA" id="ARBA00022679"/>
    </source>
</evidence>
<dbReference type="GO" id="GO:0016757">
    <property type="term" value="F:glycosyltransferase activity"/>
    <property type="evidence" value="ECO:0007669"/>
    <property type="project" value="UniProtKB-KW"/>
</dbReference>
<dbReference type="InterPro" id="IPR029044">
    <property type="entry name" value="Nucleotide-diphossugar_trans"/>
</dbReference>
<keyword evidence="7" id="KW-1185">Reference proteome</keyword>
<evidence type="ECO:0000256" key="2">
    <source>
        <dbReference type="ARBA" id="ARBA00022676"/>
    </source>
</evidence>
<keyword evidence="4" id="KW-0812">Transmembrane</keyword>
<reference evidence="6 7" key="1">
    <citation type="submission" date="2015-03" db="EMBL/GenBank/DDBJ databases">
        <title>Comparative analysis of the OM43 clade including a novel species from Red Sea uncovers genomic and metabolic diversity among marine methylotrophs.</title>
        <authorList>
            <person name="Jimenez-Infante F."/>
            <person name="Ngugi D.K."/>
            <person name="Vinu M."/>
            <person name="Alam I."/>
            <person name="Kamau A."/>
            <person name="Blom J."/>
            <person name="Bajic V.B."/>
            <person name="Stingl U."/>
        </authorList>
    </citation>
    <scope>NUCLEOTIDE SEQUENCE [LARGE SCALE GENOMIC DNA]</scope>
    <source>
        <strain evidence="6 7">MBRSH7</strain>
    </source>
</reference>
<feature type="transmembrane region" description="Helical" evidence="4">
    <location>
        <begin position="250"/>
        <end position="271"/>
    </location>
</feature>
<dbReference type="Proteomes" id="UP000066549">
    <property type="component" value="Chromosome"/>
</dbReference>
<name>A0A0H4IZA2_9PROT</name>